<dbReference type="EMBL" id="CP071504">
    <property type="protein sequence ID" value="QSX30424.1"/>
    <property type="molecule type" value="Genomic_DNA"/>
</dbReference>
<dbReference type="Gene3D" id="1.10.10.10">
    <property type="entry name" value="Winged helix-like DNA-binding domain superfamily/Winged helix DNA-binding domain"/>
    <property type="match status" value="1"/>
</dbReference>
<dbReference type="RefSeq" id="WP_207325276.1">
    <property type="nucleotide sequence ID" value="NZ_CP071504.1"/>
</dbReference>
<dbReference type="PROSITE" id="PS50931">
    <property type="entry name" value="HTH_LYSR"/>
    <property type="match status" value="1"/>
</dbReference>
<keyword evidence="2" id="KW-0805">Transcription regulation</keyword>
<dbReference type="Pfam" id="PF03466">
    <property type="entry name" value="LysR_substrate"/>
    <property type="match status" value="1"/>
</dbReference>
<dbReference type="SUPFAM" id="SSF53850">
    <property type="entry name" value="Periplasmic binding protein-like II"/>
    <property type="match status" value="1"/>
</dbReference>
<dbReference type="KEGG" id="scyp:JYB88_01840"/>
<keyword evidence="7" id="KW-1185">Reference proteome</keyword>
<dbReference type="GO" id="GO:0003700">
    <property type="term" value="F:DNA-binding transcription factor activity"/>
    <property type="evidence" value="ECO:0007669"/>
    <property type="project" value="InterPro"/>
</dbReference>
<dbReference type="Pfam" id="PF00126">
    <property type="entry name" value="HTH_1"/>
    <property type="match status" value="1"/>
</dbReference>
<feature type="domain" description="HTH lysR-type" evidence="5">
    <location>
        <begin position="1"/>
        <end position="58"/>
    </location>
</feature>
<dbReference type="GO" id="GO:0043565">
    <property type="term" value="F:sequence-specific DNA binding"/>
    <property type="evidence" value="ECO:0007669"/>
    <property type="project" value="TreeGrafter"/>
</dbReference>
<dbReference type="FunFam" id="1.10.10.10:FF:000396">
    <property type="entry name" value="LysR family transcriptional regulator"/>
    <property type="match status" value="1"/>
</dbReference>
<dbReference type="Proteomes" id="UP000663281">
    <property type="component" value="Chromosome"/>
</dbReference>
<organism evidence="6 7">
    <name type="scientific">Shewanella cyperi</name>
    <dbReference type="NCBI Taxonomy" id="2814292"/>
    <lineage>
        <taxon>Bacteria</taxon>
        <taxon>Pseudomonadati</taxon>
        <taxon>Pseudomonadota</taxon>
        <taxon>Gammaproteobacteria</taxon>
        <taxon>Alteromonadales</taxon>
        <taxon>Shewanellaceae</taxon>
        <taxon>Shewanella</taxon>
    </lineage>
</organism>
<gene>
    <name evidence="6" type="ORF">JYB88_01840</name>
</gene>
<evidence type="ECO:0000313" key="7">
    <source>
        <dbReference type="Proteomes" id="UP000663281"/>
    </source>
</evidence>
<evidence type="ECO:0000256" key="3">
    <source>
        <dbReference type="ARBA" id="ARBA00023125"/>
    </source>
</evidence>
<dbReference type="InterPro" id="IPR036390">
    <property type="entry name" value="WH_DNA-bd_sf"/>
</dbReference>
<accession>A0A974XL73</accession>
<keyword evidence="3" id="KW-0238">DNA-binding</keyword>
<dbReference type="InterPro" id="IPR058163">
    <property type="entry name" value="LysR-type_TF_proteobact-type"/>
</dbReference>
<evidence type="ECO:0000256" key="2">
    <source>
        <dbReference type="ARBA" id="ARBA00023015"/>
    </source>
</evidence>
<evidence type="ECO:0000259" key="5">
    <source>
        <dbReference type="PROSITE" id="PS50931"/>
    </source>
</evidence>
<dbReference type="InterPro" id="IPR036388">
    <property type="entry name" value="WH-like_DNA-bd_sf"/>
</dbReference>
<reference evidence="6 7" key="1">
    <citation type="submission" date="2021-03" db="EMBL/GenBank/DDBJ databases">
        <title>Novel species identification of genus Shewanella.</title>
        <authorList>
            <person name="Liu G."/>
            <person name="Zhang Q."/>
        </authorList>
    </citation>
    <scope>NUCLEOTIDE SEQUENCE [LARGE SCALE GENOMIC DNA]</scope>
    <source>
        <strain evidence="6 7">FJAT-53726</strain>
    </source>
</reference>
<dbReference type="CDD" id="cd08422">
    <property type="entry name" value="PBP2_CrgA_like"/>
    <property type="match status" value="1"/>
</dbReference>
<dbReference type="Gene3D" id="3.40.190.290">
    <property type="match status" value="1"/>
</dbReference>
<dbReference type="GO" id="GO:0006351">
    <property type="term" value="P:DNA-templated transcription"/>
    <property type="evidence" value="ECO:0007669"/>
    <property type="project" value="TreeGrafter"/>
</dbReference>
<dbReference type="PANTHER" id="PTHR30537">
    <property type="entry name" value="HTH-TYPE TRANSCRIPTIONAL REGULATOR"/>
    <property type="match status" value="1"/>
</dbReference>
<keyword evidence="4" id="KW-0804">Transcription</keyword>
<evidence type="ECO:0000256" key="1">
    <source>
        <dbReference type="ARBA" id="ARBA00009437"/>
    </source>
</evidence>
<sequence length="314" mass="35270">MDLNRVQIFAQVVEQGSFTAAANALGVTKATVSRKVAELEADAGVQLLYRTTRALKLTEAGSEYYSHIHRILSDLQQAEDLLSASQLDVRGSLKIACPIELGQLVLGKVLARFLAKYPEINIEVELTNRKVDPLEEGVDILFQIAEPKDNRLHTLTLLNTHKTLMASPAYLAKYGTPSTPDDLNRHKAIRLHSPHIDIEWSLFDGKRWVNLNPVAQLTVNNVTLAREAAIEGLGIAMVPTLIAQEALEQGLLVPLLEDFPMRQTNVTLSYPKRAYLPRKYRVFIEFIYQHLFEHSDAEVLQVPDFIQRPDDTAR</sequence>
<name>A0A974XL73_9GAMM</name>
<dbReference type="InterPro" id="IPR000847">
    <property type="entry name" value="LysR_HTH_N"/>
</dbReference>
<evidence type="ECO:0000313" key="6">
    <source>
        <dbReference type="EMBL" id="QSX30424.1"/>
    </source>
</evidence>
<dbReference type="AlphaFoldDB" id="A0A974XL73"/>
<comment type="similarity">
    <text evidence="1">Belongs to the LysR transcriptional regulatory family.</text>
</comment>
<protein>
    <submittedName>
        <fullName evidence="6">LysR family transcriptional regulator</fullName>
    </submittedName>
</protein>
<evidence type="ECO:0000256" key="4">
    <source>
        <dbReference type="ARBA" id="ARBA00023163"/>
    </source>
</evidence>
<dbReference type="InterPro" id="IPR005119">
    <property type="entry name" value="LysR_subst-bd"/>
</dbReference>
<dbReference type="SUPFAM" id="SSF46785">
    <property type="entry name" value="Winged helix' DNA-binding domain"/>
    <property type="match status" value="1"/>
</dbReference>
<proteinExistence type="inferred from homology"/>
<dbReference type="PANTHER" id="PTHR30537:SF68">
    <property type="entry name" value="TRANSCRIPTIONAL REGULATOR-RELATED"/>
    <property type="match status" value="1"/>
</dbReference>